<dbReference type="GO" id="GO:0016491">
    <property type="term" value="F:oxidoreductase activity"/>
    <property type="evidence" value="ECO:0007669"/>
    <property type="project" value="UniProtKB-KW"/>
</dbReference>
<dbReference type="EMBL" id="CYZE01000027">
    <property type="protein sequence ID" value="CUP37039.1"/>
    <property type="molecule type" value="Genomic_DNA"/>
</dbReference>
<dbReference type="Pfam" id="PF03358">
    <property type="entry name" value="FMN_red"/>
    <property type="match status" value="1"/>
</dbReference>
<dbReference type="InterPro" id="IPR051796">
    <property type="entry name" value="ISF_SsuE-like"/>
</dbReference>
<dbReference type="Gene3D" id="3.40.50.360">
    <property type="match status" value="1"/>
</dbReference>
<sequence length="178" mass="19675">MNVLIIKGSPHEKGTTSLLAKKFEEGARAAGHVVQEIDAAHVDIKSCLGCNYCRKNNGICLHNDDMADAYPMLSDADAIVFVTPLYYFGFTSQIKKVIDRFYAMNSELRAEAKMAYLLAAGADSEDWAMEGIRATFDVMCRYLRWENAGSVLALGCGSREEIKESEYLSQAEVLGRSV</sequence>
<keyword evidence="2" id="KW-0288">FMN</keyword>
<dbReference type="AlphaFoldDB" id="A0A174MTL6"/>
<evidence type="ECO:0000256" key="2">
    <source>
        <dbReference type="ARBA" id="ARBA00022643"/>
    </source>
</evidence>
<dbReference type="RefSeq" id="WP_055660382.1">
    <property type="nucleotide sequence ID" value="NZ_CABIXC010000027.1"/>
</dbReference>
<protein>
    <submittedName>
        <fullName evidence="4">NADPH-dependent FMN reductase</fullName>
        <ecNumber evidence="4">1.-.-.-</ecNumber>
    </submittedName>
</protein>
<name>A0A174MTL6_9FIRM</name>
<feature type="domain" description="NADPH-dependent FMN reductase-like" evidence="3">
    <location>
        <begin position="1"/>
        <end position="129"/>
    </location>
</feature>
<accession>A0A174MTL6</accession>
<dbReference type="Proteomes" id="UP000095651">
    <property type="component" value="Unassembled WGS sequence"/>
</dbReference>
<dbReference type="PANTHER" id="PTHR43278">
    <property type="entry name" value="NAD(P)H-DEPENDENT FMN-CONTAINING OXIDOREDUCTASE YWQN-RELATED"/>
    <property type="match status" value="1"/>
</dbReference>
<keyword evidence="1" id="KW-0285">Flavoprotein</keyword>
<proteinExistence type="predicted"/>
<reference evidence="4 5" key="1">
    <citation type="submission" date="2015-09" db="EMBL/GenBank/DDBJ databases">
        <authorList>
            <consortium name="Pathogen Informatics"/>
        </authorList>
    </citation>
    <scope>NUCLEOTIDE SEQUENCE [LARGE SCALE GENOMIC DNA]</scope>
    <source>
        <strain evidence="4 5">2789STDY5608850</strain>
    </source>
</reference>
<organism evidence="4 5">
    <name type="scientific">Hungatella hathewayi</name>
    <dbReference type="NCBI Taxonomy" id="154046"/>
    <lineage>
        <taxon>Bacteria</taxon>
        <taxon>Bacillati</taxon>
        <taxon>Bacillota</taxon>
        <taxon>Clostridia</taxon>
        <taxon>Lachnospirales</taxon>
        <taxon>Lachnospiraceae</taxon>
        <taxon>Hungatella</taxon>
    </lineage>
</organism>
<dbReference type="InterPro" id="IPR029039">
    <property type="entry name" value="Flavoprotein-like_sf"/>
</dbReference>
<evidence type="ECO:0000313" key="4">
    <source>
        <dbReference type="EMBL" id="CUP37039.1"/>
    </source>
</evidence>
<dbReference type="EC" id="1.-.-.-" evidence="4"/>
<gene>
    <name evidence="4" type="primary">ywqN_4</name>
    <name evidence="4" type="ORF">ERS852407_05736</name>
</gene>
<dbReference type="InterPro" id="IPR005025">
    <property type="entry name" value="FMN_Rdtase-like_dom"/>
</dbReference>
<dbReference type="SUPFAM" id="SSF52218">
    <property type="entry name" value="Flavoproteins"/>
    <property type="match status" value="1"/>
</dbReference>
<evidence type="ECO:0000256" key="1">
    <source>
        <dbReference type="ARBA" id="ARBA00022630"/>
    </source>
</evidence>
<keyword evidence="4" id="KW-0560">Oxidoreductase</keyword>
<evidence type="ECO:0000313" key="5">
    <source>
        <dbReference type="Proteomes" id="UP000095651"/>
    </source>
</evidence>
<evidence type="ECO:0000259" key="3">
    <source>
        <dbReference type="Pfam" id="PF03358"/>
    </source>
</evidence>
<dbReference type="PANTHER" id="PTHR43278:SF2">
    <property type="entry name" value="IRON-SULFUR FLAVOPROTEIN"/>
    <property type="match status" value="1"/>
</dbReference>